<dbReference type="Gene3D" id="2.30.29.30">
    <property type="entry name" value="Pleckstrin-homology domain (PH domain)/Phosphotyrosine-binding domain (PTB)"/>
    <property type="match status" value="1"/>
</dbReference>
<evidence type="ECO:0000256" key="3">
    <source>
        <dbReference type="ARBA" id="ARBA00022658"/>
    </source>
</evidence>
<dbReference type="InterPro" id="IPR001331">
    <property type="entry name" value="GDS_CDC24_CS"/>
</dbReference>
<sequence length="965" mass="109667">MSVCDDENWLMMTRRWTNSAVFVCCPHSVCMCVCLGFNLVIDRRLDRWAAVRATLLRIAGSFPGNLHLVLVLRPTTLLQRTLSDFLFKYNRDEFKMKVVMLSSVTELHAYIDPGQLTTELGGTQEYCHDSWISHRTAIEAFALMVKTTAQTLQAFGTELAETELPNDAEATINLLHTHTLKKDQMKEDLQVALSQGGRLLECINEPLQTDPEYSMTYDELENLATVQRLLGQLDETQTAFDDFWERHCTKLEQCLQLRHFENVILEKLDALDRALSLASEGDRLIENSHYAEDSIRPKCSELRGVCEEISSTLRNKKSLLLTALELHHALEKDGIFLLASQPVDRCQSQDGAEAALQELERYLDTAPLHTLADRSAICCQYEAVLTTQLMVSRKVFQKQISVQEMFEKRRISLKKLAAKQTRPVQPVAPRPESPIHNGGTRHASLSEEEENLAVLRRHVMNELLETERAYVEELLCVLEGYAAEMDNPAMAHLIPSTLLSKKVVLFGNMSEIYQFHKRTFLKELEAYTDCPELVGRCFLERMKDLQIYEAYCQNKPRSESLWRQCSDCAFFQECQKKLEHKLGLDSYLLKPVQRITKYQLLLKELLKYSKGCDGCDDLQEALSSILGILKAVNDSMHLIAITGYEGNLSELGRLLMQGSFSVWTEHKKGHAKVKDLARFKPMQRHLFLHQKALLFCKRREENGEGYEKAPSYSFKHSLSMSAVGFTENAKGDNKKFEIWCNSRDEVFIVQAPTTEIKTAWVTEIRKVLTQQLKACRGIVNTQSPTSFFAFLLLCLFCFSSSPSSSWFLFLSLYLFYFYFYFSMIATLSFSFPPAFHLKPLFPDEPVTSPTTDRSSVAKKRFTLQGFSNLKSPKGNVSRAKEVFKTGIQCLGWNKASLSVDASEENDGYSSSEDPINSDAEDEGGRKLAPGKYTVVADCEKAGPQELSVKSGDMVQLIREGEEGQW</sequence>
<keyword evidence="3" id="KW-0344">Guanine-nucleotide releasing factor</keyword>
<dbReference type="InterPro" id="IPR056466">
    <property type="entry name" value="Spectrin_DBS"/>
</dbReference>
<keyword evidence="2" id="KW-0597">Phosphoprotein</keyword>
<evidence type="ECO:0000313" key="12">
    <source>
        <dbReference type="Ensembl" id="ENSSLUP00000046798.1"/>
    </source>
</evidence>
<dbReference type="Gene3D" id="1.20.900.10">
    <property type="entry name" value="Dbl homology (DH) domain"/>
    <property type="match status" value="1"/>
</dbReference>
<feature type="domain" description="CRAL-TRIO" evidence="11">
    <location>
        <begin position="36"/>
        <end position="128"/>
    </location>
</feature>
<evidence type="ECO:0000259" key="9">
    <source>
        <dbReference type="PROSITE" id="PS50003"/>
    </source>
</evidence>
<evidence type="ECO:0000259" key="11">
    <source>
        <dbReference type="PROSITE" id="PS50191"/>
    </source>
</evidence>
<evidence type="ECO:0000259" key="10">
    <source>
        <dbReference type="PROSITE" id="PS50010"/>
    </source>
</evidence>
<feature type="domain" description="SH3" evidence="8">
    <location>
        <begin position="927"/>
        <end position="965"/>
    </location>
</feature>
<dbReference type="Ensembl" id="ENSSLUT00000048237.1">
    <property type="protein sequence ID" value="ENSSLUP00000046798.1"/>
    <property type="gene ID" value="ENSSLUG00000019427.1"/>
</dbReference>
<dbReference type="PROSITE" id="PS50003">
    <property type="entry name" value="PH_DOMAIN"/>
    <property type="match status" value="1"/>
</dbReference>
<dbReference type="InterPro" id="IPR001452">
    <property type="entry name" value="SH3_domain"/>
</dbReference>
<dbReference type="CDD" id="cd00160">
    <property type="entry name" value="RhoGEF"/>
    <property type="match status" value="1"/>
</dbReference>
<dbReference type="InterPro" id="IPR001849">
    <property type="entry name" value="PH_domain"/>
</dbReference>
<protein>
    <submittedName>
        <fullName evidence="12">MCF.2 cell line derived transforming sequence like</fullName>
    </submittedName>
</protein>
<dbReference type="InterPro" id="IPR011993">
    <property type="entry name" value="PH-like_dom_sf"/>
</dbReference>
<feature type="region of interest" description="Disordered" evidence="6">
    <location>
        <begin position="903"/>
        <end position="928"/>
    </location>
</feature>
<dbReference type="PROSITE" id="PS50002">
    <property type="entry name" value="SH3"/>
    <property type="match status" value="1"/>
</dbReference>
<dbReference type="InterPro" id="IPR055251">
    <property type="entry name" value="SOS1_NGEF_PH"/>
</dbReference>
<dbReference type="GO" id="GO:0035556">
    <property type="term" value="P:intracellular signal transduction"/>
    <property type="evidence" value="ECO:0007669"/>
    <property type="project" value="InterPro"/>
</dbReference>
<keyword evidence="7" id="KW-1133">Transmembrane helix</keyword>
<reference evidence="12" key="2">
    <citation type="submission" date="2025-09" db="UniProtKB">
        <authorList>
            <consortium name="Ensembl"/>
        </authorList>
    </citation>
    <scope>IDENTIFICATION</scope>
</reference>
<dbReference type="GeneTree" id="ENSGT00940000157874"/>
<dbReference type="GO" id="GO:0005737">
    <property type="term" value="C:cytoplasm"/>
    <property type="evidence" value="ECO:0007669"/>
    <property type="project" value="TreeGrafter"/>
</dbReference>
<dbReference type="PROSITE" id="PS50191">
    <property type="entry name" value="CRAL_TRIO"/>
    <property type="match status" value="1"/>
</dbReference>
<keyword evidence="1 5" id="KW-0728">SH3 domain</keyword>
<evidence type="ECO:0000256" key="6">
    <source>
        <dbReference type="SAM" id="MobiDB-lite"/>
    </source>
</evidence>
<dbReference type="InterPro" id="IPR051336">
    <property type="entry name" value="RhoGEF_Guanine_NuclExch_SF"/>
</dbReference>
<dbReference type="InterPro" id="IPR036865">
    <property type="entry name" value="CRAL-TRIO_dom_sf"/>
</dbReference>
<evidence type="ECO:0000259" key="8">
    <source>
        <dbReference type="PROSITE" id="PS50002"/>
    </source>
</evidence>
<dbReference type="GO" id="GO:0035025">
    <property type="term" value="P:positive regulation of Rho protein signal transduction"/>
    <property type="evidence" value="ECO:0007669"/>
    <property type="project" value="TreeGrafter"/>
</dbReference>
<comment type="similarity">
    <text evidence="4">Belongs to the MCF2 family.</text>
</comment>
<dbReference type="PANTHER" id="PTHR22826:SF115">
    <property type="entry name" value="GUANINE NUCLEOTIDE EXCHANGE FACTOR DBS"/>
    <property type="match status" value="1"/>
</dbReference>
<feature type="transmembrane region" description="Helical" evidence="7">
    <location>
        <begin position="787"/>
        <end position="809"/>
    </location>
</feature>
<keyword evidence="7" id="KW-0812">Transmembrane</keyword>
<name>A0A8D0A6U1_SANLU</name>
<dbReference type="AlphaFoldDB" id="A0A8D0A6U1"/>
<dbReference type="InterPro" id="IPR035899">
    <property type="entry name" value="DBL_dom_sf"/>
</dbReference>
<dbReference type="GO" id="GO:0005085">
    <property type="term" value="F:guanyl-nucleotide exchange factor activity"/>
    <property type="evidence" value="ECO:0007669"/>
    <property type="project" value="UniProtKB-KW"/>
</dbReference>
<organism evidence="12 13">
    <name type="scientific">Sander lucioperca</name>
    <name type="common">Pike-perch</name>
    <name type="synonym">Perca lucioperca</name>
    <dbReference type="NCBI Taxonomy" id="283035"/>
    <lineage>
        <taxon>Eukaryota</taxon>
        <taxon>Metazoa</taxon>
        <taxon>Chordata</taxon>
        <taxon>Craniata</taxon>
        <taxon>Vertebrata</taxon>
        <taxon>Euteleostomi</taxon>
        <taxon>Actinopterygii</taxon>
        <taxon>Neopterygii</taxon>
        <taxon>Teleostei</taxon>
        <taxon>Neoteleostei</taxon>
        <taxon>Acanthomorphata</taxon>
        <taxon>Eupercaria</taxon>
        <taxon>Perciformes</taxon>
        <taxon>Percoidei</taxon>
        <taxon>Percidae</taxon>
        <taxon>Luciopercinae</taxon>
        <taxon>Sander</taxon>
    </lineage>
</organism>
<dbReference type="Pfam" id="PF13716">
    <property type="entry name" value="CRAL_TRIO_2"/>
    <property type="match status" value="1"/>
</dbReference>
<dbReference type="PANTHER" id="PTHR22826">
    <property type="entry name" value="RHO GUANINE EXCHANGE FACTOR-RELATED"/>
    <property type="match status" value="1"/>
</dbReference>
<feature type="region of interest" description="Disordered" evidence="6">
    <location>
        <begin position="422"/>
        <end position="443"/>
    </location>
</feature>
<dbReference type="SUPFAM" id="SSF52087">
    <property type="entry name" value="CRAL/TRIO domain"/>
    <property type="match status" value="1"/>
</dbReference>
<dbReference type="SUPFAM" id="SSF50729">
    <property type="entry name" value="PH domain-like"/>
    <property type="match status" value="1"/>
</dbReference>
<dbReference type="SMART" id="SM00233">
    <property type="entry name" value="PH"/>
    <property type="match status" value="1"/>
</dbReference>
<dbReference type="Gene3D" id="1.20.58.60">
    <property type="match status" value="1"/>
</dbReference>
<evidence type="ECO:0000256" key="7">
    <source>
        <dbReference type="SAM" id="Phobius"/>
    </source>
</evidence>
<keyword evidence="7" id="KW-0472">Membrane</keyword>
<dbReference type="FunFam" id="2.30.29.30:FF:000078">
    <property type="entry name" value="Guanine nucleotide exchange factor DBS"/>
    <property type="match status" value="1"/>
</dbReference>
<feature type="transmembrane region" description="Helical" evidence="7">
    <location>
        <begin position="815"/>
        <end position="835"/>
    </location>
</feature>
<dbReference type="InterPro" id="IPR035534">
    <property type="entry name" value="DBS_PH"/>
</dbReference>
<dbReference type="SUPFAM" id="SSF48065">
    <property type="entry name" value="DBL homology domain (DH-domain)"/>
    <property type="match status" value="1"/>
</dbReference>
<dbReference type="Pfam" id="PF22697">
    <property type="entry name" value="SOS1_NGEF_PH"/>
    <property type="match status" value="1"/>
</dbReference>
<keyword evidence="13" id="KW-1185">Reference proteome</keyword>
<evidence type="ECO:0000256" key="1">
    <source>
        <dbReference type="ARBA" id="ARBA00022443"/>
    </source>
</evidence>
<feature type="transmembrane region" description="Helical" evidence="7">
    <location>
        <begin position="20"/>
        <end position="41"/>
    </location>
</feature>
<accession>A0A8D0A6U1</accession>
<dbReference type="CDD" id="cd01227">
    <property type="entry name" value="PH_Dbs"/>
    <property type="match status" value="1"/>
</dbReference>
<dbReference type="CDD" id="cd00170">
    <property type="entry name" value="SEC14"/>
    <property type="match status" value="1"/>
</dbReference>
<dbReference type="PROSITE" id="PS00741">
    <property type="entry name" value="DH_1"/>
    <property type="match status" value="1"/>
</dbReference>
<dbReference type="InterPro" id="IPR001251">
    <property type="entry name" value="CRAL-TRIO_dom"/>
</dbReference>
<feature type="domain" description="DH" evidence="10">
    <location>
        <begin position="455"/>
        <end position="635"/>
    </location>
</feature>
<dbReference type="Pfam" id="PF23289">
    <property type="entry name" value="Spectrin_5"/>
    <property type="match status" value="1"/>
</dbReference>
<gene>
    <name evidence="12" type="primary">mcf2la</name>
</gene>
<evidence type="ECO:0000256" key="5">
    <source>
        <dbReference type="PROSITE-ProRule" id="PRU00192"/>
    </source>
</evidence>
<evidence type="ECO:0000256" key="2">
    <source>
        <dbReference type="ARBA" id="ARBA00022553"/>
    </source>
</evidence>
<dbReference type="Pfam" id="PF00621">
    <property type="entry name" value="RhoGEF"/>
    <property type="match status" value="1"/>
</dbReference>
<dbReference type="InterPro" id="IPR000219">
    <property type="entry name" value="DH_dom"/>
</dbReference>
<dbReference type="Proteomes" id="UP000694568">
    <property type="component" value="Unplaced"/>
</dbReference>
<reference evidence="12" key="1">
    <citation type="submission" date="2025-08" db="UniProtKB">
        <authorList>
            <consortium name="Ensembl"/>
        </authorList>
    </citation>
    <scope>IDENTIFICATION</scope>
</reference>
<proteinExistence type="inferred from homology"/>
<feature type="domain" description="PH" evidence="9">
    <location>
        <begin position="653"/>
        <end position="769"/>
    </location>
</feature>
<evidence type="ECO:0000313" key="13">
    <source>
        <dbReference type="Proteomes" id="UP000694568"/>
    </source>
</evidence>
<dbReference type="PROSITE" id="PS50010">
    <property type="entry name" value="DH_2"/>
    <property type="match status" value="1"/>
</dbReference>
<evidence type="ECO:0000256" key="4">
    <source>
        <dbReference type="ARBA" id="ARBA00049987"/>
    </source>
</evidence>
<dbReference type="SMART" id="SM00325">
    <property type="entry name" value="RhoGEF"/>
    <property type="match status" value="1"/>
</dbReference>